<dbReference type="EMBL" id="CH476624">
    <property type="protein sequence ID" value="EDO01399.1"/>
    <property type="molecule type" value="Genomic_DNA"/>
</dbReference>
<dbReference type="AlphaFoldDB" id="A7EEY3"/>
<evidence type="ECO:0000313" key="2">
    <source>
        <dbReference type="Proteomes" id="UP000001312"/>
    </source>
</evidence>
<sequence>MFWKHITFSRGSIYAECMNSTHKYEGEITELETSMLTRPRKRSNTVDKAPQRKVIKLEDAQKSNIATRQVPLIL</sequence>
<accession>A7EEY3</accession>
<protein>
    <submittedName>
        <fullName evidence="1">Uncharacterized protein</fullName>
    </submittedName>
</protein>
<dbReference type="Proteomes" id="UP000001312">
    <property type="component" value="Unassembled WGS sequence"/>
</dbReference>
<dbReference type="HOGENOM" id="CLU_2689296_0_0_1"/>
<dbReference type="GeneID" id="5491416"/>
<gene>
    <name evidence="1" type="ORF">SS1G_03874</name>
</gene>
<dbReference type="KEGG" id="ssl:SS1G_03874"/>
<organism evidence="1 2">
    <name type="scientific">Sclerotinia sclerotiorum (strain ATCC 18683 / 1980 / Ss-1)</name>
    <name type="common">White mold</name>
    <name type="synonym">Whetzelinia sclerotiorum</name>
    <dbReference type="NCBI Taxonomy" id="665079"/>
    <lineage>
        <taxon>Eukaryota</taxon>
        <taxon>Fungi</taxon>
        <taxon>Dikarya</taxon>
        <taxon>Ascomycota</taxon>
        <taxon>Pezizomycotina</taxon>
        <taxon>Leotiomycetes</taxon>
        <taxon>Helotiales</taxon>
        <taxon>Sclerotiniaceae</taxon>
        <taxon>Sclerotinia</taxon>
    </lineage>
</organism>
<name>A7EEY3_SCLS1</name>
<reference evidence="2" key="1">
    <citation type="journal article" date="2011" name="PLoS Genet.">
        <title>Genomic analysis of the necrotrophic fungal pathogens Sclerotinia sclerotiorum and Botrytis cinerea.</title>
        <authorList>
            <person name="Amselem J."/>
            <person name="Cuomo C.A."/>
            <person name="van Kan J.A."/>
            <person name="Viaud M."/>
            <person name="Benito E.P."/>
            <person name="Couloux A."/>
            <person name="Coutinho P.M."/>
            <person name="de Vries R.P."/>
            <person name="Dyer P.S."/>
            <person name="Fillinger S."/>
            <person name="Fournier E."/>
            <person name="Gout L."/>
            <person name="Hahn M."/>
            <person name="Kohn L."/>
            <person name="Lapalu N."/>
            <person name="Plummer K.M."/>
            <person name="Pradier J.M."/>
            <person name="Quevillon E."/>
            <person name="Sharon A."/>
            <person name="Simon A."/>
            <person name="ten Have A."/>
            <person name="Tudzynski B."/>
            <person name="Tudzynski P."/>
            <person name="Wincker P."/>
            <person name="Andrew M."/>
            <person name="Anthouard V."/>
            <person name="Beever R.E."/>
            <person name="Beffa R."/>
            <person name="Benoit I."/>
            <person name="Bouzid O."/>
            <person name="Brault B."/>
            <person name="Chen Z."/>
            <person name="Choquer M."/>
            <person name="Collemare J."/>
            <person name="Cotton P."/>
            <person name="Danchin E.G."/>
            <person name="Da Silva C."/>
            <person name="Gautier A."/>
            <person name="Giraud C."/>
            <person name="Giraud T."/>
            <person name="Gonzalez C."/>
            <person name="Grossetete S."/>
            <person name="Guldener U."/>
            <person name="Henrissat B."/>
            <person name="Howlett B.J."/>
            <person name="Kodira C."/>
            <person name="Kretschmer M."/>
            <person name="Lappartient A."/>
            <person name="Leroch M."/>
            <person name="Levis C."/>
            <person name="Mauceli E."/>
            <person name="Neuveglise C."/>
            <person name="Oeser B."/>
            <person name="Pearson M."/>
            <person name="Poulain J."/>
            <person name="Poussereau N."/>
            <person name="Quesneville H."/>
            <person name="Rascle C."/>
            <person name="Schumacher J."/>
            <person name="Segurens B."/>
            <person name="Sexton A."/>
            <person name="Silva E."/>
            <person name="Sirven C."/>
            <person name="Soanes D.M."/>
            <person name="Talbot N.J."/>
            <person name="Templeton M."/>
            <person name="Yandava C."/>
            <person name="Yarden O."/>
            <person name="Zeng Q."/>
            <person name="Rollins J.A."/>
            <person name="Lebrun M.H."/>
            <person name="Dickman M."/>
        </authorList>
    </citation>
    <scope>NUCLEOTIDE SEQUENCE [LARGE SCALE GENOMIC DNA]</scope>
    <source>
        <strain evidence="2">ATCC 18683 / 1980 / Ss-1</strain>
    </source>
</reference>
<keyword evidence="2" id="KW-1185">Reference proteome</keyword>
<dbReference type="InParanoid" id="A7EEY3"/>
<proteinExistence type="predicted"/>
<evidence type="ECO:0000313" key="1">
    <source>
        <dbReference type="EMBL" id="EDO01399.1"/>
    </source>
</evidence>
<dbReference type="RefSeq" id="XP_001595784.1">
    <property type="nucleotide sequence ID" value="XM_001595734.1"/>
</dbReference>